<dbReference type="InterPro" id="IPR021720">
    <property type="entry name" value="Malectin_dom"/>
</dbReference>
<dbReference type="Pfam" id="PF13517">
    <property type="entry name" value="FG-GAP_3"/>
    <property type="match status" value="1"/>
</dbReference>
<feature type="domain" description="SD-repeat containing protein B" evidence="14">
    <location>
        <begin position="1752"/>
        <end position="1828"/>
    </location>
</feature>
<evidence type="ECO:0000259" key="14">
    <source>
        <dbReference type="Pfam" id="PF17210"/>
    </source>
</evidence>
<dbReference type="PROSITE" id="PS00018">
    <property type="entry name" value="EF_HAND_1"/>
    <property type="match status" value="1"/>
</dbReference>
<keyword evidence="7" id="KW-0256">Endoplasmic reticulum</keyword>
<reference evidence="15 16" key="1">
    <citation type="submission" date="2020-07" db="EMBL/GenBank/DDBJ databases">
        <title>Thermogemmata thermophila gen. nov., sp. nov., a novel moderate thermophilic planctomycete from a Kamchatka hot spring.</title>
        <authorList>
            <person name="Elcheninov A.G."/>
            <person name="Podosokorskaya O.A."/>
            <person name="Kovaleva O.L."/>
            <person name="Novikov A."/>
            <person name="Bonch-Osmolovskaya E.A."/>
            <person name="Toshchakov S.V."/>
            <person name="Kublanov I.V."/>
        </authorList>
    </citation>
    <scope>NUCLEOTIDE SEQUENCE [LARGE SCALE GENOMIC DNA]</scope>
    <source>
        <strain evidence="15 16">2918</strain>
    </source>
</reference>
<dbReference type="SUPFAM" id="SSF51120">
    <property type="entry name" value="beta-Roll"/>
    <property type="match status" value="1"/>
</dbReference>
<keyword evidence="9" id="KW-0472">Membrane</keyword>
<dbReference type="Gene3D" id="2.60.40.10">
    <property type="entry name" value="Immunoglobulins"/>
    <property type="match status" value="2"/>
</dbReference>
<dbReference type="InterPro" id="IPR013783">
    <property type="entry name" value="Ig-like_fold"/>
</dbReference>
<accession>A0A7V8VF90</accession>
<evidence type="ECO:0000256" key="3">
    <source>
        <dbReference type="ARBA" id="ARBA00009141"/>
    </source>
</evidence>
<feature type="domain" description="Malectin" evidence="13">
    <location>
        <begin position="1149"/>
        <end position="1283"/>
    </location>
</feature>
<dbReference type="InterPro" id="IPR033764">
    <property type="entry name" value="Sdr_B"/>
</dbReference>
<dbReference type="Pfam" id="PF17210">
    <property type="entry name" value="SdrD_B"/>
    <property type="match status" value="1"/>
</dbReference>
<dbReference type="Gene3D" id="2.130.10.130">
    <property type="entry name" value="Integrin alpha, N-terminal"/>
    <property type="match status" value="1"/>
</dbReference>
<keyword evidence="5" id="KW-0812">Transmembrane</keyword>
<evidence type="ECO:0000256" key="10">
    <source>
        <dbReference type="ARBA" id="ARBA00023180"/>
    </source>
</evidence>
<keyword evidence="10" id="KW-0325">Glycoprotein</keyword>
<dbReference type="Gene3D" id="2.150.10.10">
    <property type="entry name" value="Serralysin-like metalloprotease, C-terminal"/>
    <property type="match status" value="1"/>
</dbReference>
<dbReference type="Pfam" id="PF00353">
    <property type="entry name" value="HemolysinCabind"/>
    <property type="match status" value="2"/>
</dbReference>
<dbReference type="Proteomes" id="UP000542342">
    <property type="component" value="Unassembled WGS sequence"/>
</dbReference>
<comment type="caution">
    <text evidence="15">The sequence shown here is derived from an EMBL/GenBank/DDBJ whole genome shotgun (WGS) entry which is preliminary data.</text>
</comment>
<dbReference type="PANTHER" id="PTHR13460:SF0">
    <property type="entry name" value="MALECTIN"/>
    <property type="match status" value="1"/>
</dbReference>
<dbReference type="GO" id="GO:0030246">
    <property type="term" value="F:carbohydrate binding"/>
    <property type="evidence" value="ECO:0007669"/>
    <property type="project" value="InterPro"/>
</dbReference>
<dbReference type="GO" id="GO:0016020">
    <property type="term" value="C:membrane"/>
    <property type="evidence" value="ECO:0007669"/>
    <property type="project" value="TreeGrafter"/>
</dbReference>
<name>A0A7V8VF90_9BACT</name>
<dbReference type="InterPro" id="IPR011049">
    <property type="entry name" value="Serralysin-like_metalloprot_C"/>
</dbReference>
<dbReference type="InterPro" id="IPR001343">
    <property type="entry name" value="Hemolysn_Ca-bd"/>
</dbReference>
<evidence type="ECO:0000256" key="12">
    <source>
        <dbReference type="SAM" id="MobiDB-lite"/>
    </source>
</evidence>
<evidence type="ECO:0000256" key="8">
    <source>
        <dbReference type="ARBA" id="ARBA00022989"/>
    </source>
</evidence>
<evidence type="ECO:0000256" key="11">
    <source>
        <dbReference type="ARBA" id="ARBA00023277"/>
    </source>
</evidence>
<dbReference type="Gene3D" id="2.60.120.430">
    <property type="entry name" value="Galactose-binding lectin"/>
    <property type="match status" value="1"/>
</dbReference>
<evidence type="ECO:0000313" key="16">
    <source>
        <dbReference type="Proteomes" id="UP000542342"/>
    </source>
</evidence>
<evidence type="ECO:0000256" key="1">
    <source>
        <dbReference type="ARBA" id="ARBA00004115"/>
    </source>
</evidence>
<keyword evidence="11" id="KW-0119">Carbohydrate metabolism</keyword>
<proteinExistence type="inferred from homology"/>
<evidence type="ECO:0000256" key="9">
    <source>
        <dbReference type="ARBA" id="ARBA00023136"/>
    </source>
</evidence>
<dbReference type="RefSeq" id="WP_194538490.1">
    <property type="nucleotide sequence ID" value="NZ_JACEFB010000009.1"/>
</dbReference>
<gene>
    <name evidence="15" type="ORF">H0921_12245</name>
</gene>
<dbReference type="InterPro" id="IPR018247">
    <property type="entry name" value="EF_Hand_1_Ca_BS"/>
</dbReference>
<keyword evidence="16" id="KW-1185">Reference proteome</keyword>
<evidence type="ECO:0000256" key="2">
    <source>
        <dbReference type="ARBA" id="ARBA00004613"/>
    </source>
</evidence>
<evidence type="ECO:0000256" key="7">
    <source>
        <dbReference type="ARBA" id="ARBA00022824"/>
    </source>
</evidence>
<evidence type="ECO:0000256" key="4">
    <source>
        <dbReference type="ARBA" id="ARBA00022525"/>
    </source>
</evidence>
<comment type="similarity">
    <text evidence="3">Belongs to the malectin family.</text>
</comment>
<comment type="subcellular location">
    <subcellularLocation>
        <location evidence="1">Endoplasmic reticulum membrane</location>
        <topology evidence="1">Single-pass type I membrane protein</topology>
    </subcellularLocation>
    <subcellularLocation>
        <location evidence="2">Secreted</location>
    </subcellularLocation>
</comment>
<dbReference type="EMBL" id="JACEFB010000009">
    <property type="protein sequence ID" value="MBA2226934.1"/>
    <property type="molecule type" value="Genomic_DNA"/>
</dbReference>
<keyword evidence="4" id="KW-0964">Secreted</keyword>
<evidence type="ECO:0000313" key="15">
    <source>
        <dbReference type="EMBL" id="MBA2226934.1"/>
    </source>
</evidence>
<dbReference type="SUPFAM" id="SSF69318">
    <property type="entry name" value="Integrin alpha N-terminal domain"/>
    <property type="match status" value="1"/>
</dbReference>
<evidence type="ECO:0000259" key="13">
    <source>
        <dbReference type="Pfam" id="PF11721"/>
    </source>
</evidence>
<dbReference type="PANTHER" id="PTHR13460">
    <property type="match status" value="1"/>
</dbReference>
<dbReference type="GO" id="GO:0005576">
    <property type="term" value="C:extracellular region"/>
    <property type="evidence" value="ECO:0007669"/>
    <property type="project" value="UniProtKB-SubCell"/>
</dbReference>
<protein>
    <submittedName>
        <fullName evidence="15">VCBS repeat-containing protein</fullName>
    </submittedName>
</protein>
<evidence type="ECO:0000256" key="6">
    <source>
        <dbReference type="ARBA" id="ARBA00022729"/>
    </source>
</evidence>
<keyword evidence="6" id="KW-0732">Signal</keyword>
<evidence type="ECO:0000256" key="5">
    <source>
        <dbReference type="ARBA" id="ARBA00022692"/>
    </source>
</evidence>
<dbReference type="InterPro" id="IPR039155">
    <property type="entry name" value="MLEC"/>
</dbReference>
<feature type="region of interest" description="Disordered" evidence="12">
    <location>
        <begin position="1151"/>
        <end position="1173"/>
    </location>
</feature>
<keyword evidence="8" id="KW-1133">Transmembrane helix</keyword>
<dbReference type="InterPro" id="IPR028994">
    <property type="entry name" value="Integrin_alpha_N"/>
</dbReference>
<sequence length="2192" mass="236288">MGTSQFARRSLRWVQTLFAPRRWPTRRRPLGLEVLEDRTVPDVQGFAIGPMYLYGDFFMDTQSNWWAKGEIKLGFASADSEPFEELAVFSTEPDGKVWFSPSNPNPEFTVEKAELISMVSVPNLTLWETETSFTFNAAALASATGGVNIYSGAHPFTVEAGQFTMDNIRMVDPDGEGEEKGQIWMQGSLTQVPLIGVSMTVAGSNFVKLTEQGVELTGVSPAFSGGLSIGGLVFSINNLSISYTDGTFTLTGSAQISLAENENVEVIFASPGLQVSGGQILTFPLVLNSDLTFAGVHFATKNLRFNYANDVFTLTGQVQATIGGQSLTVTFGQGGTAGLRIANGELTDLDMMFQGRLSLLGLEVELGTATNPITITYSQATANTPSLFTLSGQLSVPQLWNAAVILGSQGHPGLVVKGGDFELEDVRFELSDVSLGAMTIDKLLVAFTSDTFAVTLDLWFPAGWKVKGYVQWEDGQLNGIDLGLEGNQGIEIADTGIMITGFEAGVYNLQHPSDIVVTGKLEAIWLYRSFVQIEGDFTIDADELVLHGNINFLDGVGKGDVRLVLDWGEQDYTAAVKVDWLDGMIRFDAIINIHDGDSVYVKAKADVNVPDHIPFIGGQTLAEVDFVLEWRRDRPDDENFVAAWVDLDFFFFSIDVGVKVDFTGHASLIGSSFIHSIDSPPPDSQPQIYHYRIPYTVPENVTHGTLQVSWPEIGGIQSVAIVRPDGTTVDQSQFSDPRHNLTLLPSLSSRKSIGVGMAGSSGDPFVTLTPGTYQLVLTSNYKFSSAPKLTASFGTARPTIESVVVQPPTSLSTPVMLTGRVASSLGPNARVTLYVDRDNSGYDGTPIAGATNLPLTVDAQGHWTVQTDWNMDGLMPWQYYVYASINDGVNAPVHSAYSAGATPNPALYGTVTTYNQSFRENGLLVFVDHNDNQQFDPGIDPYTSTNEFGLYAFDSSALPLNTPFNVGLILPSGFQMHGGSSSLVTNLTYNGTDGLLVNFVVDEFAAIHGQITANFDAGSQPLVAWTVYLDANNNGSLDDGEVQTLTAADGSYVFRHLTLNTTQIVRVVVPEGYYLTSFDSRLVNVSGDPFEVYRHNDFTALPFSTISGTITGYTLHHGTLSPTPTPQPGVTVNLLQTRALLNIGGDVQGNYQADPGPASGTTHSASNYDHPIDLSGVDDPAPQAVYQSNRYGGSFKYTITGLKPNAPHLIRLHFAELFWSGQGQRLFDVWINGQQVLNNYDIFARAGGAFRAVIESFTIMADAQGSINIDFYSVWDNPQINGIEVHEIVASTTTDAQGNYSFTGLKAGNYTVAQAVPSGWREVSPFTSDFHLQSPSGSNLWHLPNLPGNPRPIDVGVADFDGDGKLDVAVLHAVFNETNNQSFVHIYYNGDWAHPARYGLEYGTNYSKMVIGNFWGIGRPSIAFFGLSEQRYHGRIDALMNRTGSRTRNFEDLLYDLWELQNFDRGIVGDFVLLPHDKSLYYGVWDTVGVFYWNHQGQPTISIVDLLGPNGAAYNYAPLADAASPQQMLSVDVNGDGYHDLIISDRWRSPVVLFGSDSPNENRPGFHYTALGHQTSISVLPSAYHVLAADINGDGLIDLGVFDTNGEFHYAIQDQTGNFSAISPGLGVLGKTVGSALFHDVNGDLKPDLVWVVQGVGSQAVHVVLNTGETGRWFRHGDDTIWGLASAPAGDVRMTAADLDGDGLAELIVIDKEANTVQVLANRSVTRPTPIDVTVDGNVSNGNNFVNAQFGQVGGKVFADVDRDGRLTGHEPGLAGATVYVDLNRNGRLDRGEPRMRTGADGLYAFAGLAPGVYHVRVAPQAGQKITIPGGELHRIRIGASSAPQLDRHFGTVAAADITFHVPAQSRVLRLVRSGDRLEILDRFRGVIASYALPEVHSLTLLGGANLRTRLVVDLARGGSFDLPGGITFRAGTGQQDALRLVLGNGFDRVHISGNQARLNDQLAVRWSGVEVLAVESREGNDLLSIQGTPLAQGTVVLQGGLGDDVYRLATRSTSVRIQDDGGIDTLDLAAALSGVQVDLTSSRFQTLDAVGSRLRLDGTIENILGSRFADYLLGGPGRNIVIGGAGADVLLGRGGEDILIGGTVSWDDDGASLQALAAEWHSSRAYAERVQNLIDGTGSPERLNGSVFLDSSVLSDDGESDWLFGGAGRDWFVPFSGDRIGDRESGERSGG</sequence>
<dbReference type="SUPFAM" id="SSF117074">
    <property type="entry name" value="Hypothetical protein PA1324"/>
    <property type="match status" value="3"/>
</dbReference>
<organism evidence="15 16">
    <name type="scientific">Thermogemmata fonticola</name>
    <dbReference type="NCBI Taxonomy" id="2755323"/>
    <lineage>
        <taxon>Bacteria</taxon>
        <taxon>Pseudomonadati</taxon>
        <taxon>Planctomycetota</taxon>
        <taxon>Planctomycetia</taxon>
        <taxon>Gemmatales</taxon>
        <taxon>Gemmataceae</taxon>
        <taxon>Thermogemmata</taxon>
    </lineage>
</organism>
<dbReference type="Pfam" id="PF11721">
    <property type="entry name" value="Malectin"/>
    <property type="match status" value="1"/>
</dbReference>
<dbReference type="GO" id="GO:0005509">
    <property type="term" value="F:calcium ion binding"/>
    <property type="evidence" value="ECO:0007669"/>
    <property type="project" value="InterPro"/>
</dbReference>
<dbReference type="InterPro" id="IPR013517">
    <property type="entry name" value="FG-GAP"/>
</dbReference>